<evidence type="ECO:0000313" key="2">
    <source>
        <dbReference type="Proteomes" id="UP000256964"/>
    </source>
</evidence>
<sequence>MCTGAPAADLRPSSSAFPIEIYETIIDNVKNSSDQEAESGVVPRTLARCARTCQAWLPRSRLCLYRTIYLEHLTASASAIANTVKLRRLAQTIQVCPHLRDLVEDLFFTQYPPVDSNLIHPMYNLLPFFSRVCHLSLAHSAMDSDVLLVCCTGLASLHMEAVQFDIHFQSFLDCLSGMKQLRSLLLRDVSWKILVRDTPLTVTARYAECAPHVTYLGCFELDRNWAEMLTEIFAPHLKQLEWGALGDNRPWFDPDARRELSQLESLTISHRSDCIAHFLETIVGWPGRLERLHTITIVQADGRNAYAFPTRWVFPDSGRVQEMILAATGPALARVTVVCEGERWGPSAHPWHNSDMARVFEDCREQQFPELDMRGVLRVAVATERKDLSDTTHSGMLLSGGRARMRICVWRERSAGAVELTELFAPTVLAAVMEVLGG</sequence>
<protein>
    <recommendedName>
        <fullName evidence="3">F-box domain-containing protein</fullName>
    </recommendedName>
</protein>
<proteinExistence type="predicted"/>
<dbReference type="AlphaFoldDB" id="A0A371D3Q2"/>
<evidence type="ECO:0000313" key="1">
    <source>
        <dbReference type="EMBL" id="RDX47170.1"/>
    </source>
</evidence>
<organism evidence="1 2">
    <name type="scientific">Lentinus brumalis</name>
    <dbReference type="NCBI Taxonomy" id="2498619"/>
    <lineage>
        <taxon>Eukaryota</taxon>
        <taxon>Fungi</taxon>
        <taxon>Dikarya</taxon>
        <taxon>Basidiomycota</taxon>
        <taxon>Agaricomycotina</taxon>
        <taxon>Agaricomycetes</taxon>
        <taxon>Polyporales</taxon>
        <taxon>Polyporaceae</taxon>
        <taxon>Lentinus</taxon>
    </lineage>
</organism>
<dbReference type="SUPFAM" id="SSF52047">
    <property type="entry name" value="RNI-like"/>
    <property type="match status" value="1"/>
</dbReference>
<dbReference type="Proteomes" id="UP000256964">
    <property type="component" value="Unassembled WGS sequence"/>
</dbReference>
<name>A0A371D3Q2_9APHY</name>
<gene>
    <name evidence="1" type="ORF">OH76DRAFT_798187</name>
</gene>
<dbReference type="InterPro" id="IPR032675">
    <property type="entry name" value="LRR_dom_sf"/>
</dbReference>
<dbReference type="OrthoDB" id="2753739at2759"/>
<dbReference type="EMBL" id="KZ857421">
    <property type="protein sequence ID" value="RDX47170.1"/>
    <property type="molecule type" value="Genomic_DNA"/>
</dbReference>
<reference evidence="1 2" key="1">
    <citation type="journal article" date="2018" name="Biotechnol. Biofuels">
        <title>Integrative visual omics of the white-rot fungus Polyporus brumalis exposes the biotechnological potential of its oxidative enzymes for delignifying raw plant biomass.</title>
        <authorList>
            <person name="Miyauchi S."/>
            <person name="Rancon A."/>
            <person name="Drula E."/>
            <person name="Hage H."/>
            <person name="Chaduli D."/>
            <person name="Favel A."/>
            <person name="Grisel S."/>
            <person name="Henrissat B."/>
            <person name="Herpoel-Gimbert I."/>
            <person name="Ruiz-Duenas F.J."/>
            <person name="Chevret D."/>
            <person name="Hainaut M."/>
            <person name="Lin J."/>
            <person name="Wang M."/>
            <person name="Pangilinan J."/>
            <person name="Lipzen A."/>
            <person name="Lesage-Meessen L."/>
            <person name="Navarro D."/>
            <person name="Riley R."/>
            <person name="Grigoriev I.V."/>
            <person name="Zhou S."/>
            <person name="Raouche S."/>
            <person name="Rosso M.N."/>
        </authorList>
    </citation>
    <scope>NUCLEOTIDE SEQUENCE [LARGE SCALE GENOMIC DNA]</scope>
    <source>
        <strain evidence="1 2">BRFM 1820</strain>
    </source>
</reference>
<accession>A0A371D3Q2</accession>
<dbReference type="Gene3D" id="3.80.10.10">
    <property type="entry name" value="Ribonuclease Inhibitor"/>
    <property type="match status" value="1"/>
</dbReference>
<keyword evidence="2" id="KW-1185">Reference proteome</keyword>
<evidence type="ECO:0008006" key="3">
    <source>
        <dbReference type="Google" id="ProtNLM"/>
    </source>
</evidence>